<sequence length="105" mass="11468">MDLVAVGAGLWVVTHELLLLAAIGILVFAADELFVDLLFFSSLVRRSLRLPRASRGYTARDLPRKRGGRFAILCDRSLIGGGRDMVGFGGTKWDGMAVSRRFPAC</sequence>
<feature type="transmembrane region" description="Helical" evidence="1">
    <location>
        <begin position="17"/>
        <end position="40"/>
    </location>
</feature>
<keyword evidence="1" id="KW-0812">Transmembrane</keyword>
<protein>
    <submittedName>
        <fullName evidence="2">Uncharacterized protein</fullName>
    </submittedName>
</protein>
<proteinExistence type="predicted"/>
<organism evidence="2 3">
    <name type="scientific">Pacificimonas flava</name>
    <dbReference type="NCBI Taxonomy" id="1234595"/>
    <lineage>
        <taxon>Bacteria</taxon>
        <taxon>Pseudomonadati</taxon>
        <taxon>Pseudomonadota</taxon>
        <taxon>Alphaproteobacteria</taxon>
        <taxon>Sphingomonadales</taxon>
        <taxon>Sphingosinicellaceae</taxon>
        <taxon>Pacificimonas</taxon>
    </lineage>
</organism>
<evidence type="ECO:0000256" key="1">
    <source>
        <dbReference type="SAM" id="Phobius"/>
    </source>
</evidence>
<keyword evidence="3" id="KW-1185">Reference proteome</keyword>
<evidence type="ECO:0000313" key="2">
    <source>
        <dbReference type="EMBL" id="OWV32948.1"/>
    </source>
</evidence>
<accession>A0A219B5A7</accession>
<dbReference type="AlphaFoldDB" id="A0A219B5A7"/>
<keyword evidence="1" id="KW-1133">Transmembrane helix</keyword>
<dbReference type="Proteomes" id="UP000198462">
    <property type="component" value="Unassembled WGS sequence"/>
</dbReference>
<name>A0A219B5A7_9SPHN</name>
<gene>
    <name evidence="2" type="ORF">B5C34_05400</name>
</gene>
<keyword evidence="1" id="KW-0472">Membrane</keyword>
<dbReference type="RefSeq" id="WP_088711737.1">
    <property type="nucleotide sequence ID" value="NZ_NFZT01000001.1"/>
</dbReference>
<evidence type="ECO:0000313" key="3">
    <source>
        <dbReference type="Proteomes" id="UP000198462"/>
    </source>
</evidence>
<comment type="caution">
    <text evidence="2">The sequence shown here is derived from an EMBL/GenBank/DDBJ whole genome shotgun (WGS) entry which is preliminary data.</text>
</comment>
<reference evidence="3" key="1">
    <citation type="submission" date="2017-05" db="EMBL/GenBank/DDBJ databases">
        <authorList>
            <person name="Lin X."/>
        </authorList>
    </citation>
    <scope>NUCLEOTIDE SEQUENCE [LARGE SCALE GENOMIC DNA]</scope>
    <source>
        <strain evidence="3">JLT2012</strain>
    </source>
</reference>
<dbReference type="EMBL" id="NFZT01000001">
    <property type="protein sequence ID" value="OWV32948.1"/>
    <property type="molecule type" value="Genomic_DNA"/>
</dbReference>